<evidence type="ECO:0000256" key="3">
    <source>
        <dbReference type="SAM" id="MobiDB-lite"/>
    </source>
</evidence>
<accession>A0AA36MFF8</accession>
<feature type="compositionally biased region" description="Basic and acidic residues" evidence="3">
    <location>
        <begin position="158"/>
        <end position="176"/>
    </location>
</feature>
<evidence type="ECO:0000313" key="5">
    <source>
        <dbReference type="Proteomes" id="UP001176961"/>
    </source>
</evidence>
<comment type="caution">
    <text evidence="4">The sequence shown here is derived from an EMBL/GenBank/DDBJ whole genome shotgun (WGS) entry which is preliminary data.</text>
</comment>
<proteinExistence type="predicted"/>
<evidence type="ECO:0000256" key="2">
    <source>
        <dbReference type="SAM" id="Coils"/>
    </source>
</evidence>
<feature type="region of interest" description="Disordered" evidence="3">
    <location>
        <begin position="142"/>
        <end position="176"/>
    </location>
</feature>
<reference evidence="4" key="1">
    <citation type="submission" date="2023-07" db="EMBL/GenBank/DDBJ databases">
        <authorList>
            <consortium name="CYATHOMIX"/>
        </authorList>
    </citation>
    <scope>NUCLEOTIDE SEQUENCE</scope>
    <source>
        <strain evidence="4">N/A</strain>
    </source>
</reference>
<sequence>MDKNYNYNFEQRAPQHHAEVSFNSVGVTECKKSVLSEKLKAISNGKLYHTTDTNEFFYDWNGKRYKLDLFGSASAIEDAQAAAAKATAAAAKAEKVAKDAEKVASDVKALMSGVKTIKSFTKTSNGYDLILSDGSKLSLLNGTKGDTGATGPIGPAGKDGENGKDGADGKDGEDGADGKSAYELAVVAGFNGTIDAWLASLKGADGTDGQDGADGKDGEDGLSAYDIALAKGFDGDESTWLASLKGADGTDGQDGADGKSAYEIALANGFEGTEAEWLASLKGEGEGLSDEDRAKIDSIPDDLTIGSFPAESEIEDSDAAVVDGFAKVQDVIDYVNLLLEKKKEDNPEVEEGIYFYVNGYLLDDEDITDATIVRKYQLDETLEANVFEVYVGPEYIGDDSLEQYGIFFRVDVPLGYKIDNIMQYDDAFAKDYIVPIPMVVNMRGEEQRHHGVTYKSYSKNNMARTYTTTYPAFPNALDVTAKKPIDTRFVANTFDDLLDASASGYQNAYTGLVVYVISEQCQYVFIGTSGNRKDILNAAKWLKLGGSDFNPEDAATKIITSVDDLATVQFAYPGMMVFVDGEESEEGGLFILTKTPASNLDNWKPVATGNQVTNNYFNYDTNIDSTNAPEGISVSTDKGAVVTEYVSDGLKGKGLYTSQGLNSTGEDNPLLTNVDYIDIYPADASGDSYIRLYKDGDNWANIHIEDDSLGIDPSKILVEDGEFVDGADIAKGTSVSFGNDVDFTGWTIKTNNGDTYVFGDEIDYDDVDIYRESYLPVAYINVDGTIERVLTETDKNELDEKIDNIGDNIMITIQGDSDSEEEQVSIQEVINNITNNINNIETSIDVDVISDEDITKLF</sequence>
<organism evidence="4 5">
    <name type="scientific">Cylicocyclus nassatus</name>
    <name type="common">Nematode worm</name>
    <dbReference type="NCBI Taxonomy" id="53992"/>
    <lineage>
        <taxon>Eukaryota</taxon>
        <taxon>Metazoa</taxon>
        <taxon>Ecdysozoa</taxon>
        <taxon>Nematoda</taxon>
        <taxon>Chromadorea</taxon>
        <taxon>Rhabditida</taxon>
        <taxon>Rhabditina</taxon>
        <taxon>Rhabditomorpha</taxon>
        <taxon>Strongyloidea</taxon>
        <taxon>Strongylidae</taxon>
        <taxon>Cylicocyclus</taxon>
    </lineage>
</organism>
<dbReference type="PANTHER" id="PTHR24637:SF417">
    <property type="entry name" value="COL_CUTICLE_N DOMAIN-CONTAINING PROTEIN"/>
    <property type="match status" value="1"/>
</dbReference>
<evidence type="ECO:0000313" key="4">
    <source>
        <dbReference type="EMBL" id="CAJ0610686.1"/>
    </source>
</evidence>
<keyword evidence="5" id="KW-1185">Reference proteome</keyword>
<gene>
    <name evidence="4" type="ORF">CYNAS_LOCUS22669</name>
</gene>
<dbReference type="PANTHER" id="PTHR24637">
    <property type="entry name" value="COLLAGEN"/>
    <property type="match status" value="1"/>
</dbReference>
<dbReference type="AlphaFoldDB" id="A0AA36MFF8"/>
<protein>
    <submittedName>
        <fullName evidence="4">Uncharacterized protein</fullName>
    </submittedName>
</protein>
<dbReference type="EMBL" id="CATQJL010000355">
    <property type="protein sequence ID" value="CAJ0610686.1"/>
    <property type="molecule type" value="Genomic_DNA"/>
</dbReference>
<dbReference type="Proteomes" id="UP001176961">
    <property type="component" value="Unassembled WGS sequence"/>
</dbReference>
<keyword evidence="2" id="KW-0175">Coiled coil</keyword>
<keyword evidence="1" id="KW-0677">Repeat</keyword>
<name>A0AA36MFF8_CYLNA</name>
<feature type="coiled-coil region" evidence="2">
    <location>
        <begin position="76"/>
        <end position="103"/>
    </location>
</feature>
<evidence type="ECO:0000256" key="1">
    <source>
        <dbReference type="ARBA" id="ARBA00022737"/>
    </source>
</evidence>